<dbReference type="KEGG" id="cvn:111125419"/>
<dbReference type="PANTHER" id="PTHR12929">
    <property type="entry name" value="SOLUTE CARRIER FAMILY 52"/>
    <property type="match status" value="1"/>
</dbReference>
<feature type="transmembrane region" description="Helical" evidence="9">
    <location>
        <begin position="172"/>
        <end position="193"/>
    </location>
</feature>
<accession>A0A8B8D9Z2</accession>
<keyword evidence="8 9" id="KW-0472">Membrane</keyword>
<keyword evidence="4 9" id="KW-0813">Transport</keyword>
<dbReference type="Proteomes" id="UP000694844">
    <property type="component" value="Chromosome 3"/>
</dbReference>
<evidence type="ECO:0000256" key="6">
    <source>
        <dbReference type="ARBA" id="ARBA00022692"/>
    </source>
</evidence>
<dbReference type="PANTHER" id="PTHR12929:SF10">
    <property type="entry name" value="RIBOFLAVIN TRANSPORTER"/>
    <property type="match status" value="1"/>
</dbReference>
<comment type="subcellular location">
    <subcellularLocation>
        <location evidence="2 9">Cell membrane</location>
        <topology evidence="2 9">Multi-pass membrane protein</topology>
    </subcellularLocation>
</comment>
<evidence type="ECO:0000256" key="7">
    <source>
        <dbReference type="ARBA" id="ARBA00022989"/>
    </source>
</evidence>
<evidence type="ECO:0000313" key="11">
    <source>
        <dbReference type="RefSeq" id="XP_022324912.1"/>
    </source>
</evidence>
<comment type="function">
    <text evidence="9">Plasma membrane transporter mediating the uptake by cells of the water soluble vitamin B2/riboflavin that plays a key role in biochemical oxidation-reduction reactions of the carbohydrate, lipid, and amino acid metabolism.</text>
</comment>
<feature type="transmembrane region" description="Helical" evidence="9">
    <location>
        <begin position="205"/>
        <end position="226"/>
    </location>
</feature>
<evidence type="ECO:0000256" key="4">
    <source>
        <dbReference type="ARBA" id="ARBA00022448"/>
    </source>
</evidence>
<dbReference type="RefSeq" id="XP_022324912.1">
    <property type="nucleotide sequence ID" value="XM_022469204.1"/>
</dbReference>
<evidence type="ECO:0000256" key="1">
    <source>
        <dbReference type="ARBA" id="ARBA00000215"/>
    </source>
</evidence>
<proteinExistence type="inferred from homology"/>
<evidence type="ECO:0000256" key="5">
    <source>
        <dbReference type="ARBA" id="ARBA00022475"/>
    </source>
</evidence>
<name>A0A8B8D9Z2_CRAVI</name>
<dbReference type="OrthoDB" id="9995836at2759"/>
<gene>
    <name evidence="11" type="primary">LOC111125419</name>
</gene>
<protein>
    <recommendedName>
        <fullName evidence="9">Riboflavin transporter</fullName>
    </recommendedName>
</protein>
<feature type="transmembrane region" description="Helical" evidence="9">
    <location>
        <begin position="274"/>
        <end position="293"/>
    </location>
</feature>
<feature type="transmembrane region" description="Helical" evidence="9">
    <location>
        <begin position="300"/>
        <end position="323"/>
    </location>
</feature>
<evidence type="ECO:0000256" key="8">
    <source>
        <dbReference type="ARBA" id="ARBA00023136"/>
    </source>
</evidence>
<dbReference type="GeneID" id="111125419"/>
<comment type="similarity">
    <text evidence="3 9">Belongs to the riboflavin transporter family.</text>
</comment>
<comment type="catalytic activity">
    <reaction evidence="1 9">
        <text>riboflavin(in) = riboflavin(out)</text>
        <dbReference type="Rhea" id="RHEA:35015"/>
        <dbReference type="ChEBI" id="CHEBI:57986"/>
    </reaction>
</comment>
<evidence type="ECO:0000256" key="2">
    <source>
        <dbReference type="ARBA" id="ARBA00004651"/>
    </source>
</evidence>
<keyword evidence="6 9" id="KW-0812">Transmembrane</keyword>
<reference evidence="11" key="1">
    <citation type="submission" date="2025-08" db="UniProtKB">
        <authorList>
            <consortium name="RefSeq"/>
        </authorList>
    </citation>
    <scope>IDENTIFICATION</scope>
    <source>
        <tissue evidence="11">Whole sample</tissue>
    </source>
</reference>
<feature type="transmembrane region" description="Helical" evidence="9">
    <location>
        <begin position="233"/>
        <end position="254"/>
    </location>
</feature>
<dbReference type="Pfam" id="PF06237">
    <property type="entry name" value="SLC52_ribofla_tr"/>
    <property type="match status" value="1"/>
</dbReference>
<keyword evidence="10" id="KW-1185">Reference proteome</keyword>
<dbReference type="InterPro" id="IPR009357">
    <property type="entry name" value="Riboflavin_transptr"/>
</dbReference>
<keyword evidence="5 9" id="KW-1003">Cell membrane</keyword>
<keyword evidence="7 9" id="KW-1133">Transmembrane helix</keyword>
<dbReference type="GO" id="GO:0005886">
    <property type="term" value="C:plasma membrane"/>
    <property type="evidence" value="ECO:0007669"/>
    <property type="project" value="UniProtKB-SubCell"/>
</dbReference>
<dbReference type="AlphaFoldDB" id="A0A8B8D9Z2"/>
<evidence type="ECO:0000256" key="9">
    <source>
        <dbReference type="RuleBase" id="RU368035"/>
    </source>
</evidence>
<evidence type="ECO:0000313" key="10">
    <source>
        <dbReference type="Proteomes" id="UP000694844"/>
    </source>
</evidence>
<feature type="transmembrane region" description="Helical" evidence="9">
    <location>
        <begin position="68"/>
        <end position="88"/>
    </location>
</feature>
<comment type="caution">
    <text evidence="9">Lacks conserved residue(s) required for the propagation of feature annotation.</text>
</comment>
<organism evidence="10 11">
    <name type="scientific">Crassostrea virginica</name>
    <name type="common">Eastern oyster</name>
    <dbReference type="NCBI Taxonomy" id="6565"/>
    <lineage>
        <taxon>Eukaryota</taxon>
        <taxon>Metazoa</taxon>
        <taxon>Spiralia</taxon>
        <taxon>Lophotrochozoa</taxon>
        <taxon>Mollusca</taxon>
        <taxon>Bivalvia</taxon>
        <taxon>Autobranchia</taxon>
        <taxon>Pteriomorphia</taxon>
        <taxon>Ostreida</taxon>
        <taxon>Ostreoidea</taxon>
        <taxon>Ostreidae</taxon>
        <taxon>Crassostrea</taxon>
    </lineage>
</organism>
<evidence type="ECO:0000256" key="3">
    <source>
        <dbReference type="ARBA" id="ARBA00006366"/>
    </source>
</evidence>
<sequence length="337" mass="36887">MTIFKADYMTAYFIGEGMSGMVPSLVALGQGSGSVSCVNVSSTNATTNITTYNVYPKSNPPSFPVRDFLLFLFAMVFSSGIAFTLLNYCPYYREEYATDSEEEDLSRDNKYRNYEMSGGEHAREVAFSDQATIDMSKSPLLKNGKTFHTVNIKKSFDSEKDKTGHSMSKTRYVYFLIMTAFLNALSNCVLPSIQTFSCLPYGISAYHLTAVLYNIANPVACFIVVFRSAASCGVITILSFLGSLVAGIILYTAVASPTPLLVGTKTGEALIVTVWVFGGLLLTYSKVSIATIFRPLGSRALMWIGVMQQVGSFLGAVLFYLIINVWSLFESAPFCPV</sequence>
<dbReference type="GO" id="GO:0032217">
    <property type="term" value="F:riboflavin transmembrane transporter activity"/>
    <property type="evidence" value="ECO:0007669"/>
    <property type="project" value="UniProtKB-UniRule"/>
</dbReference>